<dbReference type="AlphaFoldDB" id="A0A6A6EYN0"/>
<proteinExistence type="predicted"/>
<protein>
    <recommendedName>
        <fullName evidence="2">Response regulatory domain-containing protein</fullName>
    </recommendedName>
</protein>
<gene>
    <name evidence="3" type="ORF">K469DRAFT_544300</name>
</gene>
<dbReference type="OrthoDB" id="303614at2759"/>
<evidence type="ECO:0000313" key="3">
    <source>
        <dbReference type="EMBL" id="KAF2195006.1"/>
    </source>
</evidence>
<dbReference type="Proteomes" id="UP000800200">
    <property type="component" value="Unassembled WGS sequence"/>
</dbReference>
<evidence type="ECO:0000256" key="1">
    <source>
        <dbReference type="PROSITE-ProRule" id="PRU00169"/>
    </source>
</evidence>
<dbReference type="GO" id="GO:0000160">
    <property type="term" value="P:phosphorelay signal transduction system"/>
    <property type="evidence" value="ECO:0007669"/>
    <property type="project" value="InterPro"/>
</dbReference>
<dbReference type="Gene3D" id="3.40.50.2300">
    <property type="match status" value="1"/>
</dbReference>
<dbReference type="SUPFAM" id="SSF52172">
    <property type="entry name" value="CheY-like"/>
    <property type="match status" value="1"/>
</dbReference>
<keyword evidence="1" id="KW-0597">Phosphoprotein</keyword>
<dbReference type="EMBL" id="ML994610">
    <property type="protein sequence ID" value="KAF2195006.1"/>
    <property type="molecule type" value="Genomic_DNA"/>
</dbReference>
<reference evidence="3" key="1">
    <citation type="journal article" date="2020" name="Stud. Mycol.">
        <title>101 Dothideomycetes genomes: a test case for predicting lifestyles and emergence of pathogens.</title>
        <authorList>
            <person name="Haridas S."/>
            <person name="Albert R."/>
            <person name="Binder M."/>
            <person name="Bloem J."/>
            <person name="Labutti K."/>
            <person name="Salamov A."/>
            <person name="Andreopoulos B."/>
            <person name="Baker S."/>
            <person name="Barry K."/>
            <person name="Bills G."/>
            <person name="Bluhm B."/>
            <person name="Cannon C."/>
            <person name="Castanera R."/>
            <person name="Culley D."/>
            <person name="Daum C."/>
            <person name="Ezra D."/>
            <person name="Gonzalez J."/>
            <person name="Henrissat B."/>
            <person name="Kuo A."/>
            <person name="Liang C."/>
            <person name="Lipzen A."/>
            <person name="Lutzoni F."/>
            <person name="Magnuson J."/>
            <person name="Mondo S."/>
            <person name="Nolan M."/>
            <person name="Ohm R."/>
            <person name="Pangilinan J."/>
            <person name="Park H.-J."/>
            <person name="Ramirez L."/>
            <person name="Alfaro M."/>
            <person name="Sun H."/>
            <person name="Tritt A."/>
            <person name="Yoshinaga Y."/>
            <person name="Zwiers L.-H."/>
            <person name="Turgeon B."/>
            <person name="Goodwin S."/>
            <person name="Spatafora J."/>
            <person name="Crous P."/>
            <person name="Grigoriev I."/>
        </authorList>
    </citation>
    <scope>NUCLEOTIDE SEQUENCE</scope>
    <source>
        <strain evidence="3">CBS 207.26</strain>
    </source>
</reference>
<keyword evidence="4" id="KW-1185">Reference proteome</keyword>
<feature type="domain" description="Response regulatory" evidence="2">
    <location>
        <begin position="1"/>
        <end position="107"/>
    </location>
</feature>
<feature type="modified residue" description="4-aspartylphosphate" evidence="1">
    <location>
        <position position="41"/>
    </location>
</feature>
<feature type="non-terminal residue" evidence="3">
    <location>
        <position position="1"/>
    </location>
</feature>
<dbReference type="InterPro" id="IPR001789">
    <property type="entry name" value="Sig_transdc_resp-reg_receiver"/>
</dbReference>
<name>A0A6A6EYN0_9PEZI</name>
<dbReference type="InterPro" id="IPR011006">
    <property type="entry name" value="CheY-like_superfamily"/>
</dbReference>
<sequence length="121" mass="13176">IQILVGHMKKRKHYCETATNGLEALQAHNNAAGKIACILMDMCFFPLSHAIPTALKTRMASKLTVIITLTGLATASAQKEAYASGIDIFFKQLVKLKEVKALFSQIRNQNASAATCQRPEG</sequence>
<accession>A0A6A6EYN0</accession>
<organism evidence="3 4">
    <name type="scientific">Zopfia rhizophila CBS 207.26</name>
    <dbReference type="NCBI Taxonomy" id="1314779"/>
    <lineage>
        <taxon>Eukaryota</taxon>
        <taxon>Fungi</taxon>
        <taxon>Dikarya</taxon>
        <taxon>Ascomycota</taxon>
        <taxon>Pezizomycotina</taxon>
        <taxon>Dothideomycetes</taxon>
        <taxon>Dothideomycetes incertae sedis</taxon>
        <taxon>Zopfiaceae</taxon>
        <taxon>Zopfia</taxon>
    </lineage>
</organism>
<dbReference type="PROSITE" id="PS50110">
    <property type="entry name" value="RESPONSE_REGULATORY"/>
    <property type="match status" value="1"/>
</dbReference>
<evidence type="ECO:0000259" key="2">
    <source>
        <dbReference type="PROSITE" id="PS50110"/>
    </source>
</evidence>
<evidence type="ECO:0000313" key="4">
    <source>
        <dbReference type="Proteomes" id="UP000800200"/>
    </source>
</evidence>